<evidence type="ECO:0000313" key="14">
    <source>
        <dbReference type="EMBL" id="TKD05316.1"/>
    </source>
</evidence>
<evidence type="ECO:0000256" key="12">
    <source>
        <dbReference type="HAMAP-Rule" id="MF_00041"/>
    </source>
</evidence>
<dbReference type="InterPro" id="IPR015803">
    <property type="entry name" value="Cys-tRNA-ligase"/>
</dbReference>
<comment type="similarity">
    <text evidence="2 12">Belongs to the class-I aminoacyl-tRNA synthetase family.</text>
</comment>
<name>A0A4U1JA44_9BACT</name>
<feature type="binding site" evidence="12">
    <location>
        <position position="29"/>
    </location>
    <ligand>
        <name>Zn(2+)</name>
        <dbReference type="ChEBI" id="CHEBI:29105"/>
    </ligand>
</feature>
<evidence type="ECO:0000256" key="11">
    <source>
        <dbReference type="ARBA" id="ARBA00023146"/>
    </source>
</evidence>
<keyword evidence="15" id="KW-1185">Reference proteome</keyword>
<dbReference type="SUPFAM" id="SSF47323">
    <property type="entry name" value="Anticodon-binding domain of a subclass of class I aminoacyl-tRNA synthetases"/>
    <property type="match status" value="1"/>
</dbReference>
<proteinExistence type="inferred from homology"/>
<dbReference type="Pfam" id="PF09190">
    <property type="entry name" value="DALR_2"/>
    <property type="match status" value="1"/>
</dbReference>
<comment type="cofactor">
    <cofactor evidence="12">
        <name>Zn(2+)</name>
        <dbReference type="ChEBI" id="CHEBI:29105"/>
    </cofactor>
    <text evidence="12">Binds 1 zinc ion per subunit.</text>
</comment>
<accession>A0A4U1JA44</accession>
<dbReference type="AlphaFoldDB" id="A0A4U1JA44"/>
<dbReference type="PRINTS" id="PR00983">
    <property type="entry name" value="TRNASYNTHCYS"/>
</dbReference>
<keyword evidence="4 12" id="KW-0963">Cytoplasm</keyword>
<dbReference type="InterPro" id="IPR009080">
    <property type="entry name" value="tRNAsynth_Ia_anticodon-bd"/>
</dbReference>
<dbReference type="InterPro" id="IPR024909">
    <property type="entry name" value="Cys-tRNA/MSH_ligase"/>
</dbReference>
<dbReference type="InterPro" id="IPR014729">
    <property type="entry name" value="Rossmann-like_a/b/a_fold"/>
</dbReference>
<evidence type="ECO:0000256" key="5">
    <source>
        <dbReference type="ARBA" id="ARBA00022598"/>
    </source>
</evidence>
<dbReference type="GO" id="GO:0005829">
    <property type="term" value="C:cytosol"/>
    <property type="evidence" value="ECO:0007669"/>
    <property type="project" value="TreeGrafter"/>
</dbReference>
<dbReference type="SMART" id="SM00840">
    <property type="entry name" value="DALR_2"/>
    <property type="match status" value="1"/>
</dbReference>
<comment type="subcellular location">
    <subcellularLocation>
        <location evidence="1 12">Cytoplasm</location>
    </subcellularLocation>
</comment>
<dbReference type="GO" id="GO:0006423">
    <property type="term" value="P:cysteinyl-tRNA aminoacylation"/>
    <property type="evidence" value="ECO:0007669"/>
    <property type="project" value="UniProtKB-UniRule"/>
</dbReference>
<keyword evidence="8 12" id="KW-0862">Zinc</keyword>
<keyword evidence="6 12" id="KW-0479">Metal-binding</keyword>
<dbReference type="EC" id="6.1.1.16" evidence="12"/>
<feature type="short sequence motif" description="'HIGH' region" evidence="12">
    <location>
        <begin position="31"/>
        <end position="41"/>
    </location>
</feature>
<keyword evidence="10 12" id="KW-0648">Protein biosynthesis</keyword>
<keyword evidence="7 12" id="KW-0547">Nucleotide-binding</keyword>
<dbReference type="Pfam" id="PF01406">
    <property type="entry name" value="tRNA-synt_1e"/>
    <property type="match status" value="1"/>
</dbReference>
<feature type="binding site" evidence="12">
    <location>
        <position position="246"/>
    </location>
    <ligand>
        <name>Zn(2+)</name>
        <dbReference type="ChEBI" id="CHEBI:29105"/>
    </ligand>
</feature>
<evidence type="ECO:0000256" key="9">
    <source>
        <dbReference type="ARBA" id="ARBA00022840"/>
    </source>
</evidence>
<evidence type="ECO:0000313" key="15">
    <source>
        <dbReference type="Proteomes" id="UP000309215"/>
    </source>
</evidence>
<evidence type="ECO:0000256" key="3">
    <source>
        <dbReference type="ARBA" id="ARBA00011245"/>
    </source>
</evidence>
<feature type="binding site" evidence="12">
    <location>
        <position position="250"/>
    </location>
    <ligand>
        <name>Zn(2+)</name>
        <dbReference type="ChEBI" id="CHEBI:29105"/>
    </ligand>
</feature>
<comment type="caution">
    <text evidence="14">The sequence shown here is derived from an EMBL/GenBank/DDBJ whole genome shotgun (WGS) entry which is preliminary data.</text>
</comment>
<dbReference type="GO" id="GO:0008270">
    <property type="term" value="F:zinc ion binding"/>
    <property type="evidence" value="ECO:0007669"/>
    <property type="project" value="UniProtKB-UniRule"/>
</dbReference>
<dbReference type="InterPro" id="IPR015273">
    <property type="entry name" value="Cys-tRNA-synt_Ia_DALR"/>
</dbReference>
<keyword evidence="5 12" id="KW-0436">Ligase</keyword>
<feature type="domain" description="Cysteinyl-tRNA synthetase class Ia DALR" evidence="13">
    <location>
        <begin position="362"/>
        <end position="426"/>
    </location>
</feature>
<dbReference type="GO" id="GO:0004817">
    <property type="term" value="F:cysteine-tRNA ligase activity"/>
    <property type="evidence" value="ECO:0007669"/>
    <property type="project" value="UniProtKB-UniRule"/>
</dbReference>
<evidence type="ECO:0000256" key="6">
    <source>
        <dbReference type="ARBA" id="ARBA00022723"/>
    </source>
</evidence>
<dbReference type="NCBIfam" id="TIGR00435">
    <property type="entry name" value="cysS"/>
    <property type="match status" value="1"/>
</dbReference>
<comment type="subunit">
    <text evidence="3 12">Monomer.</text>
</comment>
<reference evidence="14 15" key="1">
    <citation type="submission" date="2019-04" db="EMBL/GenBank/DDBJ databases">
        <authorList>
            <person name="Li Y."/>
            <person name="Wang J."/>
        </authorList>
    </citation>
    <scope>NUCLEOTIDE SEQUENCE [LARGE SCALE GENOMIC DNA]</scope>
    <source>
        <strain evidence="14 15">DSM 14668</strain>
    </source>
</reference>
<dbReference type="CDD" id="cd00672">
    <property type="entry name" value="CysRS_core"/>
    <property type="match status" value="1"/>
</dbReference>
<dbReference type="Gene3D" id="1.20.120.1910">
    <property type="entry name" value="Cysteine-tRNA ligase, C-terminal anti-codon recognition domain"/>
    <property type="match status" value="1"/>
</dbReference>
<dbReference type="InterPro" id="IPR032678">
    <property type="entry name" value="tRNA-synt_1_cat_dom"/>
</dbReference>
<keyword evidence="9 12" id="KW-0067">ATP-binding</keyword>
<evidence type="ECO:0000256" key="8">
    <source>
        <dbReference type="ARBA" id="ARBA00022833"/>
    </source>
</evidence>
<comment type="caution">
    <text evidence="12">Lacks conserved residue(s) required for the propagation of feature annotation.</text>
</comment>
<dbReference type="GO" id="GO:0005524">
    <property type="term" value="F:ATP binding"/>
    <property type="evidence" value="ECO:0007669"/>
    <property type="project" value="UniProtKB-UniRule"/>
</dbReference>
<dbReference type="PANTHER" id="PTHR10890:SF3">
    <property type="entry name" value="CYSTEINE--TRNA LIGASE, CYTOPLASMIC"/>
    <property type="match status" value="1"/>
</dbReference>
<dbReference type="Proteomes" id="UP000309215">
    <property type="component" value="Unassembled WGS sequence"/>
</dbReference>
<evidence type="ECO:0000256" key="7">
    <source>
        <dbReference type="ARBA" id="ARBA00022741"/>
    </source>
</evidence>
<evidence type="ECO:0000256" key="4">
    <source>
        <dbReference type="ARBA" id="ARBA00022490"/>
    </source>
</evidence>
<evidence type="ECO:0000256" key="1">
    <source>
        <dbReference type="ARBA" id="ARBA00004496"/>
    </source>
</evidence>
<sequence>MAIQIFDTLTRQKQTAFPDGQKRVGMYLCGPTVYGDAHLGNAKTAVAFDVVRRWLEYRGHAVRFVSNVTDVGHITEDALDEGRDRIAERAALERVEPMEIADRYFWKYFDEMGRLHVRRPDVTPRASGHIPQQIELVEDLLARGLAYVADGSVYFRVAAFPGYGKLSRRVIDELSIGTRELARCSKSDPRDFALWKKADPSHVQRWKSPWGEGFPGWHLECSAMALQYLGEGFDIHAGGLDLQFPHHEAEIAQAEGAGRRFARLWMHGNMLTVNGEKMSRSKGNFITLADFFAEHDPLLLRFLFVQSHYRATAEVSAETLQAATSGLRRLRDLRRELARRASSGPPGHAEALEARLAAARAAFETAMDDDFDTPAALATLFVLARDLQAALAGPVPQGTILHALELVSSLGEGVLGLLPEEQDAPDAERFDRVMSLLLAERARHRTNRDYTRADALRAGLAAAGIEIEDGPDGARWTLSA</sequence>
<dbReference type="InterPro" id="IPR056411">
    <property type="entry name" value="CysS_C"/>
</dbReference>
<keyword evidence="11 12" id="KW-0030">Aminoacyl-tRNA synthetase</keyword>
<evidence type="ECO:0000256" key="10">
    <source>
        <dbReference type="ARBA" id="ARBA00022917"/>
    </source>
</evidence>
<organism evidence="14 15">
    <name type="scientific">Polyangium fumosum</name>
    <dbReference type="NCBI Taxonomy" id="889272"/>
    <lineage>
        <taxon>Bacteria</taxon>
        <taxon>Pseudomonadati</taxon>
        <taxon>Myxococcota</taxon>
        <taxon>Polyangia</taxon>
        <taxon>Polyangiales</taxon>
        <taxon>Polyangiaceae</taxon>
        <taxon>Polyangium</taxon>
    </lineage>
</organism>
<evidence type="ECO:0000256" key="2">
    <source>
        <dbReference type="ARBA" id="ARBA00005594"/>
    </source>
</evidence>
<dbReference type="HAMAP" id="MF_00041">
    <property type="entry name" value="Cys_tRNA_synth"/>
    <property type="match status" value="1"/>
</dbReference>
<feature type="binding site" evidence="12">
    <location>
        <position position="221"/>
    </location>
    <ligand>
        <name>Zn(2+)</name>
        <dbReference type="ChEBI" id="CHEBI:29105"/>
    </ligand>
</feature>
<dbReference type="PANTHER" id="PTHR10890">
    <property type="entry name" value="CYSTEINYL-TRNA SYNTHETASE"/>
    <property type="match status" value="1"/>
</dbReference>
<dbReference type="SUPFAM" id="SSF52374">
    <property type="entry name" value="Nucleotidylyl transferase"/>
    <property type="match status" value="1"/>
</dbReference>
<dbReference type="EMBL" id="SSMQ01000021">
    <property type="protein sequence ID" value="TKD05316.1"/>
    <property type="molecule type" value="Genomic_DNA"/>
</dbReference>
<evidence type="ECO:0000259" key="13">
    <source>
        <dbReference type="SMART" id="SM00840"/>
    </source>
</evidence>
<dbReference type="Gene3D" id="3.40.50.620">
    <property type="entry name" value="HUPs"/>
    <property type="match status" value="1"/>
</dbReference>
<protein>
    <recommendedName>
        <fullName evidence="12">Cysteine--tRNA ligase</fullName>
        <ecNumber evidence="12">6.1.1.16</ecNumber>
    </recommendedName>
    <alternativeName>
        <fullName evidence="12">Cysteinyl-tRNA synthetase</fullName>
        <shortName evidence="12">CysRS</shortName>
    </alternativeName>
</protein>
<dbReference type="RefSeq" id="WP_136930864.1">
    <property type="nucleotide sequence ID" value="NZ_SSMQ01000021.1"/>
</dbReference>
<comment type="catalytic activity">
    <reaction evidence="12">
        <text>tRNA(Cys) + L-cysteine + ATP = L-cysteinyl-tRNA(Cys) + AMP + diphosphate</text>
        <dbReference type="Rhea" id="RHEA:17773"/>
        <dbReference type="Rhea" id="RHEA-COMP:9661"/>
        <dbReference type="Rhea" id="RHEA-COMP:9679"/>
        <dbReference type="ChEBI" id="CHEBI:30616"/>
        <dbReference type="ChEBI" id="CHEBI:33019"/>
        <dbReference type="ChEBI" id="CHEBI:35235"/>
        <dbReference type="ChEBI" id="CHEBI:78442"/>
        <dbReference type="ChEBI" id="CHEBI:78517"/>
        <dbReference type="ChEBI" id="CHEBI:456215"/>
        <dbReference type="EC" id="6.1.1.16"/>
    </reaction>
</comment>
<gene>
    <name evidence="12" type="primary">cysS</name>
    <name evidence="14" type="ORF">E8A74_21195</name>
</gene>
<dbReference type="OrthoDB" id="9815130at2"/>
<dbReference type="Pfam" id="PF23493">
    <property type="entry name" value="CysS_C"/>
    <property type="match status" value="1"/>
</dbReference>